<sequence length="201" mass="21191">MNLKTIAIMIVTVITGSGIVTHNALAGTSSASLTVDSIVTMGTCIAQLLDTNDTEISQVAFGDVYISELRNETNKKAFKIRFSGCAGLPERKALVKLTPRGIGCGGLYASAAGFANKNNGAGAAGRVSVEVWTTKDAEGPGSEIFNCFHPANKTVVLSTVTATEPYDYDLSAKMVVAESRRLQDVTPGEFLSPATFTITYQ</sequence>
<dbReference type="Proteomes" id="UP000382540">
    <property type="component" value="Unassembled WGS sequence"/>
</dbReference>
<evidence type="ECO:0000256" key="4">
    <source>
        <dbReference type="ARBA" id="ARBA00023263"/>
    </source>
</evidence>
<dbReference type="SUPFAM" id="SSF49401">
    <property type="entry name" value="Bacterial adhesins"/>
    <property type="match status" value="1"/>
</dbReference>
<keyword evidence="4" id="KW-0281">Fimbrium</keyword>
<dbReference type="Pfam" id="PF00419">
    <property type="entry name" value="Fimbrial"/>
    <property type="match status" value="1"/>
</dbReference>
<accession>A0A3L4BG23</accession>
<gene>
    <name evidence="6" type="ORF">D9J61_16900</name>
</gene>
<comment type="similarity">
    <text evidence="2">Belongs to the fimbrial protein family.</text>
</comment>
<dbReference type="AlphaFoldDB" id="A0A3L4BG23"/>
<dbReference type="InterPro" id="IPR036937">
    <property type="entry name" value="Adhesion_dom_fimbrial_sf"/>
</dbReference>
<keyword evidence="3" id="KW-0732">Signal</keyword>
<evidence type="ECO:0000256" key="1">
    <source>
        <dbReference type="ARBA" id="ARBA00004561"/>
    </source>
</evidence>
<dbReference type="Gene3D" id="2.60.40.1090">
    <property type="entry name" value="Fimbrial-type adhesion domain"/>
    <property type="match status" value="1"/>
</dbReference>
<reference evidence="6 7" key="1">
    <citation type="submission" date="2018-10" db="EMBL/GenBank/DDBJ databases">
        <authorList>
            <consortium name="NARMS: The National Antimicrobial Resistance Monitoring System"/>
        </authorList>
    </citation>
    <scope>NUCLEOTIDE SEQUENCE [LARGE SCALE GENOMIC DNA]</scope>
    <source>
        <strain evidence="6 7">CVM N17EC1330</strain>
    </source>
</reference>
<dbReference type="PANTHER" id="PTHR33420">
    <property type="entry name" value="FIMBRIAL SUBUNIT ELFA-RELATED"/>
    <property type="match status" value="1"/>
</dbReference>
<dbReference type="RefSeq" id="WP_023351651.1">
    <property type="nucleotide sequence ID" value="NZ_CABWJK010000003.1"/>
</dbReference>
<dbReference type="GO" id="GO:0043709">
    <property type="term" value="P:cell adhesion involved in single-species biofilm formation"/>
    <property type="evidence" value="ECO:0007669"/>
    <property type="project" value="TreeGrafter"/>
</dbReference>
<protein>
    <submittedName>
        <fullName evidence="6">Fimbrial protein</fullName>
    </submittedName>
</protein>
<dbReference type="EMBL" id="AAAGZE010000045">
    <property type="protein sequence ID" value="EAC1533691.1"/>
    <property type="molecule type" value="Genomic_DNA"/>
</dbReference>
<dbReference type="InterPro" id="IPR008966">
    <property type="entry name" value="Adhesion_dom_sf"/>
</dbReference>
<organism evidence="6 7">
    <name type="scientific">Escherichia coli</name>
    <dbReference type="NCBI Taxonomy" id="562"/>
    <lineage>
        <taxon>Bacteria</taxon>
        <taxon>Pseudomonadati</taxon>
        <taxon>Pseudomonadota</taxon>
        <taxon>Gammaproteobacteria</taxon>
        <taxon>Enterobacterales</taxon>
        <taxon>Enterobacteriaceae</taxon>
        <taxon>Escherichia</taxon>
    </lineage>
</organism>
<evidence type="ECO:0000256" key="3">
    <source>
        <dbReference type="ARBA" id="ARBA00022729"/>
    </source>
</evidence>
<dbReference type="InterPro" id="IPR000259">
    <property type="entry name" value="Adhesion_dom_fimbrial"/>
</dbReference>
<proteinExistence type="inferred from homology"/>
<dbReference type="GO" id="GO:0009289">
    <property type="term" value="C:pilus"/>
    <property type="evidence" value="ECO:0007669"/>
    <property type="project" value="UniProtKB-SubCell"/>
</dbReference>
<name>A0A3L4BG23_ECOLX</name>
<evidence type="ECO:0000313" key="6">
    <source>
        <dbReference type="EMBL" id="EAC1533691.1"/>
    </source>
</evidence>
<evidence type="ECO:0000313" key="7">
    <source>
        <dbReference type="Proteomes" id="UP000382540"/>
    </source>
</evidence>
<dbReference type="InterPro" id="IPR050263">
    <property type="entry name" value="Bact_Fimbrial_Adh_Pro"/>
</dbReference>
<comment type="subcellular location">
    <subcellularLocation>
        <location evidence="1">Fimbrium</location>
    </subcellularLocation>
</comment>
<comment type="caution">
    <text evidence="6">The sequence shown here is derived from an EMBL/GenBank/DDBJ whole genome shotgun (WGS) entry which is preliminary data.</text>
</comment>
<evidence type="ECO:0000256" key="2">
    <source>
        <dbReference type="ARBA" id="ARBA00006671"/>
    </source>
</evidence>
<dbReference type="NCBIfam" id="NF011796">
    <property type="entry name" value="PRK15263.1-2"/>
    <property type="match status" value="1"/>
</dbReference>
<feature type="domain" description="Fimbrial-type adhesion" evidence="5">
    <location>
        <begin position="52"/>
        <end position="201"/>
    </location>
</feature>
<evidence type="ECO:0000259" key="5">
    <source>
        <dbReference type="Pfam" id="PF00419"/>
    </source>
</evidence>
<dbReference type="PANTHER" id="PTHR33420:SF12">
    <property type="entry name" value="FIMBRIN-LIKE PROTEIN FIMI-RELATED"/>
    <property type="match status" value="1"/>
</dbReference>